<dbReference type="EMBL" id="JAJJMB010007553">
    <property type="protein sequence ID" value="KAI3929949.1"/>
    <property type="molecule type" value="Genomic_DNA"/>
</dbReference>
<protein>
    <submittedName>
        <fullName evidence="2">Uncharacterized protein</fullName>
    </submittedName>
</protein>
<feature type="region of interest" description="Disordered" evidence="1">
    <location>
        <begin position="57"/>
        <end position="80"/>
    </location>
</feature>
<evidence type="ECO:0000313" key="3">
    <source>
        <dbReference type="Proteomes" id="UP001202328"/>
    </source>
</evidence>
<dbReference type="AlphaFoldDB" id="A0AAD4XP93"/>
<name>A0AAD4XP93_9MAGN</name>
<accession>A0AAD4XP93</accession>
<feature type="region of interest" description="Disordered" evidence="1">
    <location>
        <begin position="138"/>
        <end position="165"/>
    </location>
</feature>
<comment type="caution">
    <text evidence="2">The sequence shown here is derived from an EMBL/GenBank/DDBJ whole genome shotgun (WGS) entry which is preliminary data.</text>
</comment>
<keyword evidence="3" id="KW-1185">Reference proteome</keyword>
<dbReference type="Proteomes" id="UP001202328">
    <property type="component" value="Unassembled WGS sequence"/>
</dbReference>
<proteinExistence type="predicted"/>
<reference evidence="2" key="1">
    <citation type="submission" date="2022-04" db="EMBL/GenBank/DDBJ databases">
        <title>A functionally conserved STORR gene fusion in Papaver species that diverged 16.8 million years ago.</title>
        <authorList>
            <person name="Catania T."/>
        </authorList>
    </citation>
    <scope>NUCLEOTIDE SEQUENCE</scope>
    <source>
        <strain evidence="2">S-188037</strain>
    </source>
</reference>
<evidence type="ECO:0000313" key="2">
    <source>
        <dbReference type="EMBL" id="KAI3929949.1"/>
    </source>
</evidence>
<gene>
    <name evidence="2" type="ORF">MKW98_004103</name>
</gene>
<sequence>MLSLSEMALGVSRVDQLVPKVPFVSEPVVMEAPGGLTFSKDGQSKVNLQDGEVQRGGTIGLTSKNGLAGVDDGGSHGLNLEKGEALHESKHEDVEIVNGVASVTRSHDINANYKTGQVTTDVKTEANLPAVANVNVGAPVEADAKNRKATKDAPAMKKSDDGNYK</sequence>
<feature type="compositionally biased region" description="Basic and acidic residues" evidence="1">
    <location>
        <begin position="142"/>
        <end position="165"/>
    </location>
</feature>
<organism evidence="2 3">
    <name type="scientific">Papaver atlanticum</name>
    <dbReference type="NCBI Taxonomy" id="357466"/>
    <lineage>
        <taxon>Eukaryota</taxon>
        <taxon>Viridiplantae</taxon>
        <taxon>Streptophyta</taxon>
        <taxon>Embryophyta</taxon>
        <taxon>Tracheophyta</taxon>
        <taxon>Spermatophyta</taxon>
        <taxon>Magnoliopsida</taxon>
        <taxon>Ranunculales</taxon>
        <taxon>Papaveraceae</taxon>
        <taxon>Papaveroideae</taxon>
        <taxon>Papaver</taxon>
    </lineage>
</organism>
<evidence type="ECO:0000256" key="1">
    <source>
        <dbReference type="SAM" id="MobiDB-lite"/>
    </source>
</evidence>